<dbReference type="EMBL" id="VTPC01084910">
    <property type="protein sequence ID" value="KAF2887150.1"/>
    <property type="molecule type" value="Genomic_DNA"/>
</dbReference>
<dbReference type="InterPro" id="IPR003819">
    <property type="entry name" value="TauD/TfdA-like"/>
</dbReference>
<evidence type="ECO:0000313" key="3">
    <source>
        <dbReference type="EMBL" id="KAF2887150.1"/>
    </source>
</evidence>
<dbReference type="GO" id="GO:0045329">
    <property type="term" value="P:carnitine biosynthetic process"/>
    <property type="evidence" value="ECO:0007669"/>
    <property type="project" value="TreeGrafter"/>
</dbReference>
<evidence type="ECO:0000313" key="4">
    <source>
        <dbReference type="Proteomes" id="UP000801492"/>
    </source>
</evidence>
<evidence type="ECO:0000259" key="2">
    <source>
        <dbReference type="Pfam" id="PF02668"/>
    </source>
</evidence>
<keyword evidence="1" id="KW-0560">Oxidoreductase</keyword>
<evidence type="ECO:0000256" key="1">
    <source>
        <dbReference type="ARBA" id="ARBA00023002"/>
    </source>
</evidence>
<dbReference type="PANTHER" id="PTHR10696:SF33">
    <property type="entry name" value="GAMMA-BUTYROBETAINE DIOXYGENASE"/>
    <property type="match status" value="1"/>
</dbReference>
<dbReference type="Proteomes" id="UP000801492">
    <property type="component" value="Unassembled WGS sequence"/>
</dbReference>
<dbReference type="GO" id="GO:0005739">
    <property type="term" value="C:mitochondrion"/>
    <property type="evidence" value="ECO:0007669"/>
    <property type="project" value="TreeGrafter"/>
</dbReference>
<dbReference type="Gene3D" id="3.60.130.10">
    <property type="entry name" value="Clavaminate synthase-like"/>
    <property type="match status" value="1"/>
</dbReference>
<accession>A0A8K0CH28</accession>
<dbReference type="InterPro" id="IPR050411">
    <property type="entry name" value="AlphaKG_dependent_hydroxylases"/>
</dbReference>
<feature type="domain" description="TauD/TfdA-like" evidence="2">
    <location>
        <begin position="10"/>
        <end position="161"/>
    </location>
</feature>
<proteinExistence type="predicted"/>
<dbReference type="SUPFAM" id="SSF51197">
    <property type="entry name" value="Clavaminate synthase-like"/>
    <property type="match status" value="1"/>
</dbReference>
<dbReference type="OrthoDB" id="406634at2759"/>
<gene>
    <name evidence="3" type="ORF">ILUMI_19023</name>
</gene>
<dbReference type="AlphaFoldDB" id="A0A8K0CH28"/>
<reference evidence="3" key="1">
    <citation type="submission" date="2019-08" db="EMBL/GenBank/DDBJ databases">
        <title>The genome of the North American firefly Photinus pyralis.</title>
        <authorList>
            <consortium name="Photinus pyralis genome working group"/>
            <person name="Fallon T.R."/>
            <person name="Sander Lower S.E."/>
            <person name="Weng J.-K."/>
        </authorList>
    </citation>
    <scope>NUCLEOTIDE SEQUENCE</scope>
    <source>
        <strain evidence="3">TRF0915ILg1</strain>
        <tissue evidence="3">Whole body</tissue>
    </source>
</reference>
<dbReference type="Pfam" id="PF02668">
    <property type="entry name" value="TauD"/>
    <property type="match status" value="1"/>
</dbReference>
<name>A0A8K0CH28_IGNLU</name>
<protein>
    <recommendedName>
        <fullName evidence="2">TauD/TfdA-like domain-containing protein</fullName>
    </recommendedName>
</protein>
<dbReference type="PANTHER" id="PTHR10696">
    <property type="entry name" value="GAMMA-BUTYROBETAINE HYDROXYLASE-RELATED"/>
    <property type="match status" value="1"/>
</dbReference>
<keyword evidence="4" id="KW-1185">Reference proteome</keyword>
<dbReference type="InterPro" id="IPR042098">
    <property type="entry name" value="TauD-like_sf"/>
</dbReference>
<organism evidence="3 4">
    <name type="scientific">Ignelater luminosus</name>
    <name type="common">Cucubano</name>
    <name type="synonym">Pyrophorus luminosus</name>
    <dbReference type="NCBI Taxonomy" id="2038154"/>
    <lineage>
        <taxon>Eukaryota</taxon>
        <taxon>Metazoa</taxon>
        <taxon>Ecdysozoa</taxon>
        <taxon>Arthropoda</taxon>
        <taxon>Hexapoda</taxon>
        <taxon>Insecta</taxon>
        <taxon>Pterygota</taxon>
        <taxon>Neoptera</taxon>
        <taxon>Endopterygota</taxon>
        <taxon>Coleoptera</taxon>
        <taxon>Polyphaga</taxon>
        <taxon>Elateriformia</taxon>
        <taxon>Elateroidea</taxon>
        <taxon>Elateridae</taxon>
        <taxon>Agrypninae</taxon>
        <taxon>Pyrophorini</taxon>
        <taxon>Ignelater</taxon>
    </lineage>
</organism>
<feature type="non-terminal residue" evidence="3">
    <location>
        <position position="169"/>
    </location>
</feature>
<comment type="caution">
    <text evidence="3">The sequence shown here is derived from an EMBL/GenBank/DDBJ whole genome shotgun (WGS) entry which is preliminary data.</text>
</comment>
<sequence length="169" mass="19740">AEYHVKIKRDANNVAYIPRLLQLHTDLPFYRQKPGTIFLHCIEQTKTKGGESLLTDGFYVAEKLRSENKEIFDILSNIHVNWFDRGTDDQLEFNKVYRAPVICLNSKGEIESLNHNIARRDSHFTTDIKNVKLWYKALKVFVEKINTHAAEFKLQPGKNILFRYSQENG</sequence>
<dbReference type="GO" id="GO:0016491">
    <property type="term" value="F:oxidoreductase activity"/>
    <property type="evidence" value="ECO:0007669"/>
    <property type="project" value="UniProtKB-KW"/>
</dbReference>